<dbReference type="Gene3D" id="2.30.38.10">
    <property type="entry name" value="Luciferase, Domain 3"/>
    <property type="match status" value="1"/>
</dbReference>
<dbReference type="SUPFAM" id="SSF47336">
    <property type="entry name" value="ACP-like"/>
    <property type="match status" value="4"/>
</dbReference>
<dbReference type="InterPro" id="IPR020806">
    <property type="entry name" value="PKS_PP-bd"/>
</dbReference>
<organism evidence="5 6">
    <name type="scientific">Diaporthe vaccinii</name>
    <dbReference type="NCBI Taxonomy" id="105482"/>
    <lineage>
        <taxon>Eukaryota</taxon>
        <taxon>Fungi</taxon>
        <taxon>Dikarya</taxon>
        <taxon>Ascomycota</taxon>
        <taxon>Pezizomycotina</taxon>
        <taxon>Sordariomycetes</taxon>
        <taxon>Sordariomycetidae</taxon>
        <taxon>Diaporthales</taxon>
        <taxon>Diaporthaceae</taxon>
        <taxon>Diaporthe</taxon>
        <taxon>Diaporthe eres species complex</taxon>
    </lineage>
</organism>
<dbReference type="CDD" id="cd05918">
    <property type="entry name" value="A_NRPS_SidN3_like"/>
    <property type="match status" value="2"/>
</dbReference>
<keyword evidence="3" id="KW-0436">Ligase</keyword>
<protein>
    <recommendedName>
        <fullName evidence="4">Carrier domain-containing protein</fullName>
    </recommendedName>
</protein>
<reference evidence="5 6" key="1">
    <citation type="submission" date="2024-03" db="EMBL/GenBank/DDBJ databases">
        <title>A high-quality draft genome sequence of Diaporthe vaccinii, a causative agent of upright dieback and viscid rot disease in cranberry plants.</title>
        <authorList>
            <person name="Sarrasin M."/>
            <person name="Lang B.F."/>
            <person name="Burger G."/>
        </authorList>
    </citation>
    <scope>NUCLEOTIDE SEQUENCE [LARGE SCALE GENOMIC DNA]</scope>
    <source>
        <strain evidence="5 6">IS7</strain>
    </source>
</reference>
<dbReference type="Gene3D" id="3.30.559.10">
    <property type="entry name" value="Chloramphenicol acetyltransferase-like domain"/>
    <property type="match status" value="3"/>
</dbReference>
<accession>A0ABR4EAB6</accession>
<evidence type="ECO:0000313" key="6">
    <source>
        <dbReference type="Proteomes" id="UP001600888"/>
    </source>
</evidence>
<dbReference type="EMBL" id="JBAWTH010000077">
    <property type="protein sequence ID" value="KAL2279296.1"/>
    <property type="molecule type" value="Genomic_DNA"/>
</dbReference>
<dbReference type="Pfam" id="PF00668">
    <property type="entry name" value="Condensation"/>
    <property type="match status" value="3"/>
</dbReference>
<evidence type="ECO:0000259" key="4">
    <source>
        <dbReference type="PROSITE" id="PS50075"/>
    </source>
</evidence>
<proteinExistence type="predicted"/>
<dbReference type="InterPro" id="IPR006162">
    <property type="entry name" value="Ppantetheine_attach_site"/>
</dbReference>
<dbReference type="InterPro" id="IPR036736">
    <property type="entry name" value="ACP-like_sf"/>
</dbReference>
<dbReference type="InterPro" id="IPR023213">
    <property type="entry name" value="CAT-like_dom_sf"/>
</dbReference>
<feature type="domain" description="Carrier" evidence="4">
    <location>
        <begin position="560"/>
        <end position="636"/>
    </location>
</feature>
<dbReference type="InterPro" id="IPR000873">
    <property type="entry name" value="AMP-dep_synth/lig_dom"/>
</dbReference>
<dbReference type="CDD" id="cd19542">
    <property type="entry name" value="CT_NRPS-like"/>
    <property type="match status" value="1"/>
</dbReference>
<dbReference type="NCBIfam" id="TIGR01733">
    <property type="entry name" value="AA-adenyl-dom"/>
    <property type="match status" value="2"/>
</dbReference>
<feature type="domain" description="Carrier" evidence="4">
    <location>
        <begin position="2224"/>
        <end position="2297"/>
    </location>
</feature>
<dbReference type="InterPro" id="IPR042099">
    <property type="entry name" value="ANL_N_sf"/>
</dbReference>
<dbReference type="InterPro" id="IPR045851">
    <property type="entry name" value="AMP-bd_C_sf"/>
</dbReference>
<dbReference type="Proteomes" id="UP001600888">
    <property type="component" value="Unassembled WGS sequence"/>
</dbReference>
<evidence type="ECO:0000313" key="5">
    <source>
        <dbReference type="EMBL" id="KAL2279296.1"/>
    </source>
</evidence>
<gene>
    <name evidence="5" type="ORF">FJTKL_13506</name>
</gene>
<dbReference type="Pfam" id="PF00501">
    <property type="entry name" value="AMP-binding"/>
    <property type="match status" value="2"/>
</dbReference>
<dbReference type="Gene3D" id="3.40.50.12780">
    <property type="entry name" value="N-terminal domain of ligase-like"/>
    <property type="match status" value="1"/>
</dbReference>
<dbReference type="InterPro" id="IPR009081">
    <property type="entry name" value="PP-bd_ACP"/>
</dbReference>
<dbReference type="Gene3D" id="3.30.300.30">
    <property type="match status" value="2"/>
</dbReference>
<sequence>MQQPQSASQADTRQIWTWNATVPDAIDGLLHGLFVEKANEAPDALAVDGWDTKFTYAELDRATTRLASHLVHAVRVEPGTLVPICFEKSAWAIVAMLSVLKAGAAFVPLDPAQPALRKAKILRQLGDRAPVAATSVTHAEALAGDGRRVVVVGPSELQRLQEDDLPPRPMGAHCAAYCLFTSGSTGEPKGVVMEHGAVVSSQVHRRDFKGYNKDSRVFQFSSYTFDTCIDEIFMTLGAGGCVCVPSEDDRMNRLASTIHEMSVNVLEVTTTVAALISPDEVPSVKSIIFGGEFLSHTAFAPWDGRARVINTYGPTECCVDCVFSDFTTTSAPGLIGTSAGSVTWVVDPDDHNHLTPIGSTGELLIEGPVLARAYLNSPEKTAEAFLQDPEWLLRGVDGQPGRKGRLYKTGDLVKYTTDGKIVYVARKDTQVKIHGQRVELGEIESQISEHMPQGTRAITEVVSYADGTQALVAFVRASNERDPSESYGVSDAPIPLEPMADITSLQSKLSKALPGYMVPAAFFTIQDFPMTTSGKVDRKLLREAAAQRGMVHNIGENALRPISSREKKLQQIFADILKVEKSRIGVDDSFFELGGTSVAAIKLAGQARKQGIKLAVADIFQHPRLCDLAAQASSKPGKTKELPIAPFSLLGSSEEGQLVRDRAAASYNLEPDAIEDMFPCTPLQEGMLSLTSRDIGSEYMIQRVLHISPNIETARFRTAWETVVEQLPALRTRMFLTENGGTLLQGFIKDGLHWKQAKSLNEYLRSDRAIPMEPGDRLVRYAIVEEGRERYFVWTIHHCIYDGWTMPRMIGLVERAYAQQALSLGQHANFNAFVKGFLSRNVEEARKFWTSYLAGSEATKLPSRLYNPESTDSRGFAESRRPIRLSSSKNHVPTTIIRAAMGIVLGQLTGSDDIVFGTVVSGRQCAIDDIQDIMGPTLATVPVRLRIDPSKTKGQFLDSVQDDAIAMVPYEQEGIQSIAEFDSSCRDACNFQMYLAVQQEDPDAFDSGALGQWQCELGRPNGVSTYPVMVECYLEGDGVNLQATFDPETVSSLEMDRIINHFFYVLEQLLQGDLSQKLDDIGPVSPHDLQRILAWNDTVPALVEETLHDISLRKTRETPDATAVDAWDGRLTYSELDLATSSVASLLVQAGVGPDVMVPICFEKSIWAVVAMLAILKAGGAFVPLDPKQPKLRRETVIKQIQCPVMVASAANAGLLEADGRAVMVVGPSVADIQRLRSGPRHDSTVPGDISPASAAYTLFTSGSTGEPKGVVIQHQAISSSLLSRAKGQGYGPHTRVLQFASYTFDAMVDEIFMTLVCGGCICIPSDEDAMSDLNGSIRDFGVNSLALTATILRLIDPQEVRDVDSVIFWGEAVSQQDLSRWSRVPSSRTPRLQVRYGPTECCVTCTHYEVDLDRLPRGNPIGKAVGSRSWVVDSKNHDRLIPIGGIGELLIEGPAQARWYLNDQARTDAAFIHNPKFLTQTPSIHDGQAGGGRMYKTGDLVRYDDDGNLIYMGRKDAQVKLNGQRVELGEIEAHLASCVSGTSHVLADIVTLESGKRVLAAFIKFDTNDKTTITDGQLAKPLPIADKLDIENKMSQRVLRHMIPTAFFVIQRVPHTLTGKQDRRYLREEAKRVGLQCNSQEKYEKTTSIPMTEREKKMQQVWSKILNLEPAAIHVNDTFFQLGGHSVTAMKVAAEARKQNMGVTVADIFQNPRLRDLAAVARSSTNQKATAIAPFSLLPHPSEHLKLCHEIAATHGLEEDAIEDLLPCTPLQEGLLSLTSRDTGDYLAQRVLRISDDVSLDSLRGAWEVVVRALPILRTRLFFTKHHGMLQGVLRREIHWTHAESLEDYLQSDMAKSTGVGDPLNRYAVINGQSGRGICLVWTIHHSLYDAWTLPRILDMVERAYKGLSLGQPGSFGVFIKYLMNRDTEKTKLFWRDYLSGSRRLGLVKHGAPTESPARGFHQSERATRFNSDHHVPATFIHAAVGIVLSQLAGGVNDVTFASTVFGRACPVDGIENIMGPTIATVPVRVQFQTGQAVRDLLDKLQDHATSMVPHEQEGIQNIRRMSQSCREACEFQAYLVVKQDDPAYPDEPGSGLLGEWKEGPEQSELTTYPIMMECRVHDEGFKVRMSVSTDVASEQEMGLLMDRFHSVLEHLLQSSSDSTLHDVVSTPTSGLKQVWAWEDDHNSLTGNSHVEPRISKSLHSRTNGQSLPVKNETLGSVSSSAEILHCIWADALGLDASTFGIEDNLFSLGGDSIAAMKVAAAARARGCRVTVSNLLRFSTINKQLPHFSVSSQNGTSGKNGLVSGSAEKLQHIWASALGLDSSEFSMEDNFFHLGGDSVVAMKVAATARASGWSIAVSDILRFPTISQQLPHFSVRKALEPVLNIPRPYSLIPSSLQGEVLKRLEEEGIRNDVLDIQPTTDFQSMTVRDTMQAPRTALNYFSLDLGPFVDSERLQNACNVLVSRLEILRTVFVCARGRVWQVVLKDLPVALTTITAQNDNFTEIHGKMLQIVHNKSLFDHPVVTFTLAHVPSAGNRLIIGISHAQYDGLSVPLILRVLESGYNDTVAPATTPFSAYLSLQSKRRALSRAYWSTLLKSSSLTQGLPRLSSGPSPKVQPRRIEVSGTVELPAIPEGFTVAAVANLAWALLLHTATGDDDIVYVTLASGRSHPVRGIEAVVGPCITLVPVRLVFSKLWAASELAACVQEQFLALDQGDTIGIDEIREQCTEWPATPTFDSVFFHQGVSDSPEHILSGAPVKAQLHLNPAVEILRTTVTTKQLDDGLGVKVQTSSSLMTDRDAAALVGAFSAAFSVVCRNL</sequence>
<evidence type="ECO:0000256" key="1">
    <source>
        <dbReference type="ARBA" id="ARBA00022450"/>
    </source>
</evidence>
<dbReference type="InterPro" id="IPR010071">
    <property type="entry name" value="AA_adenyl_dom"/>
</dbReference>
<dbReference type="SUPFAM" id="SSF56801">
    <property type="entry name" value="Acetyl-CoA synthetase-like"/>
    <property type="match status" value="2"/>
</dbReference>
<dbReference type="CDD" id="cd19545">
    <property type="entry name" value="FUM14_C_NRPS-like"/>
    <property type="match status" value="2"/>
</dbReference>
<keyword evidence="1" id="KW-0596">Phosphopantetheine</keyword>
<dbReference type="PROSITE" id="PS00012">
    <property type="entry name" value="PHOSPHOPANTETHEINE"/>
    <property type="match status" value="3"/>
</dbReference>
<dbReference type="PROSITE" id="PS50075">
    <property type="entry name" value="CARRIER"/>
    <property type="match status" value="4"/>
</dbReference>
<evidence type="ECO:0000256" key="2">
    <source>
        <dbReference type="ARBA" id="ARBA00022553"/>
    </source>
</evidence>
<dbReference type="SUPFAM" id="SSF52777">
    <property type="entry name" value="CoA-dependent acyltransferases"/>
    <property type="match status" value="6"/>
</dbReference>
<dbReference type="Pfam" id="PF00550">
    <property type="entry name" value="PP-binding"/>
    <property type="match status" value="4"/>
</dbReference>
<keyword evidence="6" id="KW-1185">Reference proteome</keyword>
<evidence type="ECO:0000256" key="3">
    <source>
        <dbReference type="ARBA" id="ARBA00022598"/>
    </source>
</evidence>
<name>A0ABR4EAB6_9PEZI</name>
<dbReference type="Gene3D" id="1.10.1200.10">
    <property type="entry name" value="ACP-like"/>
    <property type="match status" value="4"/>
</dbReference>
<keyword evidence="2" id="KW-0597">Phosphoprotein</keyword>
<dbReference type="InterPro" id="IPR001242">
    <property type="entry name" value="Condensation_dom"/>
</dbReference>
<dbReference type="PANTHER" id="PTHR45527:SF1">
    <property type="entry name" value="FATTY ACID SYNTHASE"/>
    <property type="match status" value="1"/>
</dbReference>
<dbReference type="Gene3D" id="3.40.50.980">
    <property type="match status" value="2"/>
</dbReference>
<feature type="domain" description="Carrier" evidence="4">
    <location>
        <begin position="1650"/>
        <end position="1726"/>
    </location>
</feature>
<dbReference type="Gene3D" id="3.30.559.30">
    <property type="entry name" value="Nonribosomal peptide synthetase, condensation domain"/>
    <property type="match status" value="3"/>
</dbReference>
<dbReference type="PANTHER" id="PTHR45527">
    <property type="entry name" value="NONRIBOSOMAL PEPTIDE SYNTHETASE"/>
    <property type="match status" value="1"/>
</dbReference>
<comment type="caution">
    <text evidence="5">The sequence shown here is derived from an EMBL/GenBank/DDBJ whole genome shotgun (WGS) entry which is preliminary data.</text>
</comment>
<dbReference type="SMART" id="SM00823">
    <property type="entry name" value="PKS_PP"/>
    <property type="match status" value="4"/>
</dbReference>
<feature type="domain" description="Carrier" evidence="4">
    <location>
        <begin position="2306"/>
        <end position="2382"/>
    </location>
</feature>